<protein>
    <recommendedName>
        <fullName evidence="2">Cyclin-like domain-containing protein</fullName>
    </recommendedName>
</protein>
<dbReference type="GO" id="GO:0016538">
    <property type="term" value="F:cyclin-dependent protein serine/threonine kinase regulator activity"/>
    <property type="evidence" value="ECO:0007669"/>
    <property type="project" value="TreeGrafter"/>
</dbReference>
<feature type="compositionally biased region" description="Polar residues" evidence="1">
    <location>
        <begin position="1"/>
        <end position="14"/>
    </location>
</feature>
<dbReference type="PANTHER" id="PTHR15615">
    <property type="match status" value="1"/>
</dbReference>
<feature type="domain" description="Cyclin-like" evidence="2">
    <location>
        <begin position="125"/>
        <end position="209"/>
    </location>
</feature>
<dbReference type="GO" id="GO:0000307">
    <property type="term" value="C:cyclin-dependent protein kinase holoenzyme complex"/>
    <property type="evidence" value="ECO:0007669"/>
    <property type="project" value="TreeGrafter"/>
</dbReference>
<comment type="caution">
    <text evidence="3">The sequence shown here is derived from an EMBL/GenBank/DDBJ whole genome shotgun (WGS) entry which is preliminary data.</text>
</comment>
<name>A0A8J4UW58_9MYCE</name>
<keyword evidence="4" id="KW-1185">Reference proteome</keyword>
<dbReference type="SMART" id="SM00385">
    <property type="entry name" value="CYCLIN"/>
    <property type="match status" value="1"/>
</dbReference>
<evidence type="ECO:0000313" key="4">
    <source>
        <dbReference type="Proteomes" id="UP000695562"/>
    </source>
</evidence>
<dbReference type="SUPFAM" id="SSF47954">
    <property type="entry name" value="Cyclin-like"/>
    <property type="match status" value="1"/>
</dbReference>
<sequence length="389" mass="44747">MTQRSHQQYSSGNKVTKRMEKEKRMKMDPYHSILYPNSCLHNHPFHHLVPPYKLPTTLDIINESLHKVKKIEIKEDQTPLFWSLCHILTELPKIGDKVLMKSGSQFHSNLFISSNSEIPKISVADYLVRLVKFSPCSKECFIMIIVYIDRIISKAGFIINSYNIHRLLITSILVASKYIDDIFYNNEYYSQIGGISRNELNRLEISFLNLLQFDLSCPLHTYLDYYSKLDSFVSQLRQQIKVNKEVMKYKASEKSKSNTITKIIHKENEFPNMNISINSISCSTGDNNTNNNNNSPFTYNNNVIPSHFITHSKNINNSSFINIVNNNNNQSPIINTINNNNNNNTNNTTNTTSTNNSTNNNNNIVVSTRRKSIINQNNPFYTPCKAISS</sequence>
<evidence type="ECO:0000256" key="1">
    <source>
        <dbReference type="SAM" id="MobiDB-lite"/>
    </source>
</evidence>
<dbReference type="GO" id="GO:0019901">
    <property type="term" value="F:protein kinase binding"/>
    <property type="evidence" value="ECO:0007669"/>
    <property type="project" value="InterPro"/>
</dbReference>
<dbReference type="Proteomes" id="UP000695562">
    <property type="component" value="Unassembled WGS sequence"/>
</dbReference>
<feature type="region of interest" description="Disordered" evidence="1">
    <location>
        <begin position="341"/>
        <end position="361"/>
    </location>
</feature>
<dbReference type="PANTHER" id="PTHR15615:SF106">
    <property type="entry name" value="CYCLIN-LIKE DOMAIN-CONTAINING PROTEIN-RELATED"/>
    <property type="match status" value="1"/>
</dbReference>
<dbReference type="CDD" id="cd20558">
    <property type="entry name" value="CYCLIN_ScPCL7-like"/>
    <property type="match status" value="1"/>
</dbReference>
<accession>A0A8J4UW58</accession>
<evidence type="ECO:0000313" key="3">
    <source>
        <dbReference type="EMBL" id="KAF2069360.1"/>
    </source>
</evidence>
<dbReference type="AlphaFoldDB" id="A0A8J4UW58"/>
<evidence type="ECO:0000259" key="2">
    <source>
        <dbReference type="SMART" id="SM00385"/>
    </source>
</evidence>
<dbReference type="GO" id="GO:0005634">
    <property type="term" value="C:nucleus"/>
    <property type="evidence" value="ECO:0007669"/>
    <property type="project" value="TreeGrafter"/>
</dbReference>
<feature type="region of interest" description="Disordered" evidence="1">
    <location>
        <begin position="1"/>
        <end position="21"/>
    </location>
</feature>
<gene>
    <name evidence="3" type="ORF">CYY_009322</name>
</gene>
<dbReference type="InterPro" id="IPR013763">
    <property type="entry name" value="Cyclin-like_dom"/>
</dbReference>
<organism evidence="3 4">
    <name type="scientific">Polysphondylium violaceum</name>
    <dbReference type="NCBI Taxonomy" id="133409"/>
    <lineage>
        <taxon>Eukaryota</taxon>
        <taxon>Amoebozoa</taxon>
        <taxon>Evosea</taxon>
        <taxon>Eumycetozoa</taxon>
        <taxon>Dictyostelia</taxon>
        <taxon>Dictyosteliales</taxon>
        <taxon>Dictyosteliaceae</taxon>
        <taxon>Polysphondylium</taxon>
    </lineage>
</organism>
<dbReference type="Pfam" id="PF08613">
    <property type="entry name" value="Cyclin"/>
    <property type="match status" value="1"/>
</dbReference>
<proteinExistence type="predicted"/>
<dbReference type="Gene3D" id="1.10.472.10">
    <property type="entry name" value="Cyclin-like"/>
    <property type="match status" value="1"/>
</dbReference>
<dbReference type="EMBL" id="AJWJ01000679">
    <property type="protein sequence ID" value="KAF2069360.1"/>
    <property type="molecule type" value="Genomic_DNA"/>
</dbReference>
<dbReference type="InterPro" id="IPR036915">
    <property type="entry name" value="Cyclin-like_sf"/>
</dbReference>
<dbReference type="OrthoDB" id="17592at2759"/>
<dbReference type="InterPro" id="IPR013922">
    <property type="entry name" value="Cyclin_PHO80-like"/>
</dbReference>
<reference evidence="3" key="1">
    <citation type="submission" date="2020-01" db="EMBL/GenBank/DDBJ databases">
        <title>Development of genomics and gene disruption for Polysphondylium violaceum indicates a role for the polyketide synthase stlB in stalk morphogenesis.</title>
        <authorList>
            <person name="Narita B."/>
            <person name="Kawabe Y."/>
            <person name="Kin K."/>
            <person name="Saito T."/>
            <person name="Gibbs R."/>
            <person name="Kuspa A."/>
            <person name="Muzny D."/>
            <person name="Queller D."/>
            <person name="Richards S."/>
            <person name="Strassman J."/>
            <person name="Sucgang R."/>
            <person name="Worley K."/>
            <person name="Schaap P."/>
        </authorList>
    </citation>
    <scope>NUCLEOTIDE SEQUENCE</scope>
    <source>
        <strain evidence="3">QSvi11</strain>
    </source>
</reference>